<comment type="caution">
    <text evidence="1">The sequence shown here is derived from an EMBL/GenBank/DDBJ whole genome shotgun (WGS) entry which is preliminary data.</text>
</comment>
<dbReference type="AlphaFoldDB" id="W1VIH3"/>
<dbReference type="Pfam" id="PF13450">
    <property type="entry name" value="NAD_binding_8"/>
    <property type="match status" value="1"/>
</dbReference>
<reference evidence="1 2" key="1">
    <citation type="submission" date="2013-12" db="EMBL/GenBank/DDBJ databases">
        <title>A Varibaculum cambriense genome reconstructed from a premature infant gut community with otherwise low bacterial novelty that shifts toward anaerobic metabolism during the third week of life.</title>
        <authorList>
            <person name="Brown C.T."/>
            <person name="Sharon I."/>
            <person name="Thomas B.C."/>
            <person name="Castelle C.J."/>
            <person name="Morowitz M.J."/>
            <person name="Banfield J.F."/>
        </authorList>
    </citation>
    <scope>NUCLEOTIDE SEQUENCE [LARGE SCALE GENOMIC DNA]</scope>
    <source>
        <strain evidence="2">DORA_12</strain>
    </source>
</reference>
<name>W1VIH3_9ACTO</name>
<evidence type="ECO:0000313" key="1">
    <source>
        <dbReference type="EMBL" id="ETJ04630.1"/>
    </source>
</evidence>
<feature type="non-terminal residue" evidence="1">
    <location>
        <position position="46"/>
    </location>
</feature>
<dbReference type="InterPro" id="IPR036188">
    <property type="entry name" value="FAD/NAD-bd_sf"/>
</dbReference>
<organism evidence="1 2">
    <name type="scientific">Actinomyces urogenitalis DORA_12</name>
    <dbReference type="NCBI Taxonomy" id="1403939"/>
    <lineage>
        <taxon>Bacteria</taxon>
        <taxon>Bacillati</taxon>
        <taxon>Actinomycetota</taxon>
        <taxon>Actinomycetes</taxon>
        <taxon>Actinomycetales</taxon>
        <taxon>Actinomycetaceae</taxon>
        <taxon>Actinomyces</taxon>
    </lineage>
</organism>
<sequence>MSPQVWDAVVVGGGIAGLSAAWQLCQVGLRPLVLEARGYTGGLVAA</sequence>
<dbReference type="Gene3D" id="3.50.50.60">
    <property type="entry name" value="FAD/NAD(P)-binding domain"/>
    <property type="match status" value="1"/>
</dbReference>
<proteinExistence type="predicted"/>
<dbReference type="EMBL" id="AZLV01000637">
    <property type="protein sequence ID" value="ETJ04630.1"/>
    <property type="molecule type" value="Genomic_DNA"/>
</dbReference>
<accession>W1VIH3</accession>
<evidence type="ECO:0008006" key="3">
    <source>
        <dbReference type="Google" id="ProtNLM"/>
    </source>
</evidence>
<dbReference type="SUPFAM" id="SSF51971">
    <property type="entry name" value="Nucleotide-binding domain"/>
    <property type="match status" value="1"/>
</dbReference>
<evidence type="ECO:0000313" key="2">
    <source>
        <dbReference type="Proteomes" id="UP000018852"/>
    </source>
</evidence>
<protein>
    <recommendedName>
        <fullName evidence="3">FAD-dependent oxidoreductase</fullName>
    </recommendedName>
</protein>
<gene>
    <name evidence="1" type="ORF">Q605_AUC00637G0001</name>
</gene>
<dbReference type="Proteomes" id="UP000018852">
    <property type="component" value="Unassembled WGS sequence"/>
</dbReference>